<evidence type="ECO:0000313" key="4">
    <source>
        <dbReference type="EMBL" id="TKK86810.1"/>
    </source>
</evidence>
<accession>A0A4U3MDK3</accession>
<dbReference type="CDD" id="cd03801">
    <property type="entry name" value="GT4_PimA-like"/>
    <property type="match status" value="1"/>
</dbReference>
<dbReference type="OrthoDB" id="8878585at2"/>
<protein>
    <submittedName>
        <fullName evidence="4">Glycosyltransferase family 4 protein</fullName>
    </submittedName>
</protein>
<proteinExistence type="predicted"/>
<evidence type="ECO:0000256" key="1">
    <source>
        <dbReference type="ARBA" id="ARBA00022676"/>
    </source>
</evidence>
<dbReference type="Pfam" id="PF13692">
    <property type="entry name" value="Glyco_trans_1_4"/>
    <property type="match status" value="1"/>
</dbReference>
<gene>
    <name evidence="4" type="ORF">FDA94_20340</name>
</gene>
<reference evidence="4 5" key="1">
    <citation type="submission" date="2019-04" db="EMBL/GenBank/DDBJ databases">
        <title>Herbidospora sp. NEAU-GS14.nov., a novel actinomycete isolated from soil.</title>
        <authorList>
            <person name="Han L."/>
        </authorList>
    </citation>
    <scope>NUCLEOTIDE SEQUENCE [LARGE SCALE GENOMIC DNA]</scope>
    <source>
        <strain evidence="4 5">NEAU-GS14</strain>
    </source>
</reference>
<dbReference type="Proteomes" id="UP000308705">
    <property type="component" value="Unassembled WGS sequence"/>
</dbReference>
<keyword evidence="5" id="KW-1185">Reference proteome</keyword>
<name>A0A4U3MDK3_9ACTN</name>
<dbReference type="Pfam" id="PF13439">
    <property type="entry name" value="Glyco_transf_4"/>
    <property type="match status" value="1"/>
</dbReference>
<dbReference type="PANTHER" id="PTHR12526:SF510">
    <property type="entry name" value="D-INOSITOL 3-PHOSPHATE GLYCOSYLTRANSFERASE"/>
    <property type="match status" value="1"/>
</dbReference>
<dbReference type="SUPFAM" id="SSF53756">
    <property type="entry name" value="UDP-Glycosyltransferase/glycogen phosphorylase"/>
    <property type="match status" value="1"/>
</dbReference>
<dbReference type="Gene3D" id="3.40.50.2000">
    <property type="entry name" value="Glycogen Phosphorylase B"/>
    <property type="match status" value="2"/>
</dbReference>
<keyword evidence="2 4" id="KW-0808">Transferase</keyword>
<dbReference type="InterPro" id="IPR028098">
    <property type="entry name" value="Glyco_trans_4-like_N"/>
</dbReference>
<dbReference type="RefSeq" id="WP_137248659.1">
    <property type="nucleotide sequence ID" value="NZ_SZQA01000019.1"/>
</dbReference>
<keyword evidence="1" id="KW-0328">Glycosyltransferase</keyword>
<evidence type="ECO:0000256" key="2">
    <source>
        <dbReference type="ARBA" id="ARBA00022679"/>
    </source>
</evidence>
<organism evidence="4 5">
    <name type="scientific">Herbidospora galbida</name>
    <dbReference type="NCBI Taxonomy" id="2575442"/>
    <lineage>
        <taxon>Bacteria</taxon>
        <taxon>Bacillati</taxon>
        <taxon>Actinomycetota</taxon>
        <taxon>Actinomycetes</taxon>
        <taxon>Streptosporangiales</taxon>
        <taxon>Streptosporangiaceae</taxon>
        <taxon>Herbidospora</taxon>
    </lineage>
</organism>
<dbReference type="EMBL" id="SZQA01000019">
    <property type="protein sequence ID" value="TKK86810.1"/>
    <property type="molecule type" value="Genomic_DNA"/>
</dbReference>
<evidence type="ECO:0000313" key="5">
    <source>
        <dbReference type="Proteomes" id="UP000308705"/>
    </source>
</evidence>
<sequence>MVRVVMAHPSPDLYGSDRMLVESVRALAEKAEITVTLPTDGPLSDLIRAAGAEVEILPVPVLRKAYLKPAGLVKLTWTLATTLPRMVSYLRRERPAVLYVNTVTIPWWLLAGRLARVPKVVCHVHEAEDGVPGPIRRALALPLRLAHTIIAISRSVRDRIVADGGPDGKTTVIHNGVAGPPPTDPRPEHEGHLVLVGRLSPRKGNDVAVEAAKLLVSRGHTIKLTLAGTIFPGYEWYEAELRAKAAELGPEVVFAGFTDPVWPLLATADVVLVPSRVEPFGLVAVEGMLARRPVVASEVQGLAEIVNDGKNGLLVAPGDPVALADAVETLLNDWTAATALANRGFDDATSRFGLMRYTTAMERAILGPDADV</sequence>
<feature type="domain" description="Glycosyltransferase subfamily 4-like N-terminal" evidence="3">
    <location>
        <begin position="15"/>
        <end position="177"/>
    </location>
</feature>
<dbReference type="GO" id="GO:0016757">
    <property type="term" value="F:glycosyltransferase activity"/>
    <property type="evidence" value="ECO:0007669"/>
    <property type="project" value="UniProtKB-KW"/>
</dbReference>
<evidence type="ECO:0000259" key="3">
    <source>
        <dbReference type="Pfam" id="PF13439"/>
    </source>
</evidence>
<comment type="caution">
    <text evidence="4">The sequence shown here is derived from an EMBL/GenBank/DDBJ whole genome shotgun (WGS) entry which is preliminary data.</text>
</comment>
<dbReference type="PANTHER" id="PTHR12526">
    <property type="entry name" value="GLYCOSYLTRANSFERASE"/>
    <property type="match status" value="1"/>
</dbReference>
<dbReference type="AlphaFoldDB" id="A0A4U3MDK3"/>